<organism evidence="1">
    <name type="scientific">marine sediment metagenome</name>
    <dbReference type="NCBI Taxonomy" id="412755"/>
    <lineage>
        <taxon>unclassified sequences</taxon>
        <taxon>metagenomes</taxon>
        <taxon>ecological metagenomes</taxon>
    </lineage>
</organism>
<name>A0A0F9S9N0_9ZZZZ</name>
<accession>A0A0F9S9N0</accession>
<gene>
    <name evidence="1" type="ORF">LCGC14_0546470</name>
</gene>
<sequence length="50" mass="5759">MRKFELITGFFCPKCGNLLFTDGLILKMIPPKIIVKCKNCDYTGYRGKNE</sequence>
<evidence type="ECO:0008006" key="2">
    <source>
        <dbReference type="Google" id="ProtNLM"/>
    </source>
</evidence>
<dbReference type="EMBL" id="LAZR01000743">
    <property type="protein sequence ID" value="KKN58972.1"/>
    <property type="molecule type" value="Genomic_DNA"/>
</dbReference>
<comment type="caution">
    <text evidence="1">The sequence shown here is derived from an EMBL/GenBank/DDBJ whole genome shotgun (WGS) entry which is preliminary data.</text>
</comment>
<evidence type="ECO:0000313" key="1">
    <source>
        <dbReference type="EMBL" id="KKN58972.1"/>
    </source>
</evidence>
<protein>
    <recommendedName>
        <fullName evidence="2">DNA-directed RNA polymerase M/15kDa subunit domain-containing protein</fullName>
    </recommendedName>
</protein>
<proteinExistence type="predicted"/>
<reference evidence="1" key="1">
    <citation type="journal article" date="2015" name="Nature">
        <title>Complex archaea that bridge the gap between prokaryotes and eukaryotes.</title>
        <authorList>
            <person name="Spang A."/>
            <person name="Saw J.H."/>
            <person name="Jorgensen S.L."/>
            <person name="Zaremba-Niedzwiedzka K."/>
            <person name="Martijn J."/>
            <person name="Lind A.E."/>
            <person name="van Eijk R."/>
            <person name="Schleper C."/>
            <person name="Guy L."/>
            <person name="Ettema T.J."/>
        </authorList>
    </citation>
    <scope>NUCLEOTIDE SEQUENCE</scope>
</reference>
<dbReference type="AlphaFoldDB" id="A0A0F9S9N0"/>